<reference evidence="1 2" key="1">
    <citation type="submission" date="2018-09" db="EMBL/GenBank/DDBJ databases">
        <title>Complete genome of Bacillus thuringiensis strain QZL38.</title>
        <authorList>
            <person name="Song F."/>
        </authorList>
    </citation>
    <scope>NUCLEOTIDE SEQUENCE [LARGE SCALE GENOMIC DNA]</scope>
    <source>
        <strain evidence="1 2">QZL38</strain>
        <plasmid evidence="1 2">p.1</plasmid>
    </source>
</reference>
<evidence type="ECO:0000313" key="1">
    <source>
        <dbReference type="EMBL" id="AYF85335.1"/>
    </source>
</evidence>
<sequence>MGRFGDAEESNSWFIANGTTNIFRGLGAKWLASNGEMYIDGATYNTGGADVAKIFETFDGNSIVIDYFVTLEEDKVRVAMSADEFILEISSATPSLLGNSAGLSWHGRYVLDE</sequence>
<protein>
    <submittedName>
        <fullName evidence="1">Calcium-binding protein</fullName>
    </submittedName>
</protein>
<dbReference type="EMBL" id="CP032614">
    <property type="protein sequence ID" value="AYF85335.1"/>
    <property type="molecule type" value="Genomic_DNA"/>
</dbReference>
<dbReference type="Pfam" id="PF11962">
    <property type="entry name" value="Peptidase_G2"/>
    <property type="match status" value="1"/>
</dbReference>
<evidence type="ECO:0000313" key="2">
    <source>
        <dbReference type="Proteomes" id="UP000269847"/>
    </source>
</evidence>
<dbReference type="RefSeq" id="WP_003303908.1">
    <property type="nucleotide sequence ID" value="NZ_QKVU01000245.1"/>
</dbReference>
<dbReference type="Gene3D" id="2.40.300.10">
    <property type="entry name" value="Head decoration protein D"/>
    <property type="match status" value="1"/>
</dbReference>
<geneLocation type="plasmid" evidence="1 2">
    <name>p.1</name>
</geneLocation>
<dbReference type="Proteomes" id="UP000269847">
    <property type="component" value="Plasmid p.1"/>
</dbReference>
<gene>
    <name evidence="1" type="ORF">D7J84_30625</name>
</gene>
<keyword evidence="1" id="KW-0614">Plasmid</keyword>
<name>A0A9W3VHQ3_BACTU</name>
<accession>A0A9W3VHQ3</accession>
<dbReference type="AlphaFoldDB" id="A0A9W3VHQ3"/>
<dbReference type="InterPro" id="IPR021865">
    <property type="entry name" value="Peptidase_G2"/>
</dbReference>
<organism evidence="1 2">
    <name type="scientific">Bacillus thuringiensis</name>
    <dbReference type="NCBI Taxonomy" id="1428"/>
    <lineage>
        <taxon>Bacteria</taxon>
        <taxon>Bacillati</taxon>
        <taxon>Bacillota</taxon>
        <taxon>Bacilli</taxon>
        <taxon>Bacillales</taxon>
        <taxon>Bacillaceae</taxon>
        <taxon>Bacillus</taxon>
        <taxon>Bacillus cereus group</taxon>
    </lineage>
</organism>
<proteinExistence type="predicted"/>